<sequence length="81" mass="8785">MYPRFARLAIGASASQVGKKLALVSAAGAFAYSYATECKNDVLYFTPRNVKMAMLAKDNGTNTCNGMDMDPCRSVWSVFSC</sequence>
<reference evidence="1 2" key="1">
    <citation type="submission" date="2023-03" db="EMBL/GenBank/DDBJ databases">
        <title>Genome sequence of Lichtheimia ornata CBS 291.66.</title>
        <authorList>
            <person name="Mohabir J.T."/>
            <person name="Shea T.P."/>
            <person name="Kurbessoian T."/>
            <person name="Berby B."/>
            <person name="Fontaine J."/>
            <person name="Livny J."/>
            <person name="Gnirke A."/>
            <person name="Stajich J.E."/>
            <person name="Cuomo C.A."/>
        </authorList>
    </citation>
    <scope>NUCLEOTIDE SEQUENCE [LARGE SCALE GENOMIC DNA]</scope>
    <source>
        <strain evidence="1">CBS 291.66</strain>
    </source>
</reference>
<protein>
    <submittedName>
        <fullName evidence="1">Uncharacterized protein</fullName>
    </submittedName>
</protein>
<dbReference type="RefSeq" id="XP_058347008.1">
    <property type="nucleotide sequence ID" value="XM_058481877.1"/>
</dbReference>
<evidence type="ECO:0000313" key="1">
    <source>
        <dbReference type="EMBL" id="KAJ8662095.1"/>
    </source>
</evidence>
<keyword evidence="2" id="KW-1185">Reference proteome</keyword>
<dbReference type="AlphaFoldDB" id="A0AAD7VAW0"/>
<evidence type="ECO:0000313" key="2">
    <source>
        <dbReference type="Proteomes" id="UP001234581"/>
    </source>
</evidence>
<dbReference type="EMBL" id="JARTCD010000005">
    <property type="protein sequence ID" value="KAJ8662095.1"/>
    <property type="molecule type" value="Genomic_DNA"/>
</dbReference>
<comment type="caution">
    <text evidence="1">The sequence shown here is derived from an EMBL/GenBank/DDBJ whole genome shotgun (WGS) entry which is preliminary data.</text>
</comment>
<gene>
    <name evidence="1" type="ORF">O0I10_001785</name>
</gene>
<proteinExistence type="predicted"/>
<dbReference type="GeneID" id="83209203"/>
<organism evidence="1 2">
    <name type="scientific">Lichtheimia ornata</name>
    <dbReference type="NCBI Taxonomy" id="688661"/>
    <lineage>
        <taxon>Eukaryota</taxon>
        <taxon>Fungi</taxon>
        <taxon>Fungi incertae sedis</taxon>
        <taxon>Mucoromycota</taxon>
        <taxon>Mucoromycotina</taxon>
        <taxon>Mucoromycetes</taxon>
        <taxon>Mucorales</taxon>
        <taxon>Lichtheimiaceae</taxon>
        <taxon>Lichtheimia</taxon>
    </lineage>
</organism>
<name>A0AAD7VAW0_9FUNG</name>
<dbReference type="Proteomes" id="UP001234581">
    <property type="component" value="Unassembled WGS sequence"/>
</dbReference>
<accession>A0AAD7VAW0</accession>